<dbReference type="InterPro" id="IPR036852">
    <property type="entry name" value="Peptidase_S8/S53_dom_sf"/>
</dbReference>
<dbReference type="Gene3D" id="3.40.50.200">
    <property type="entry name" value="Peptidase S8/S53 domain"/>
    <property type="match status" value="1"/>
</dbReference>
<dbReference type="EMBL" id="JACGCM010001166">
    <property type="protein sequence ID" value="KAF6160165.1"/>
    <property type="molecule type" value="Genomic_DNA"/>
</dbReference>
<feature type="domain" description="Subtilisin-like protease fibronectin type-III" evidence="3">
    <location>
        <begin position="83"/>
        <end position="146"/>
    </location>
</feature>
<comment type="caution">
    <text evidence="4">The sequence shown here is derived from an EMBL/GenBank/DDBJ whole genome shotgun (WGS) entry which is preliminary data.</text>
</comment>
<protein>
    <recommendedName>
        <fullName evidence="3">Subtilisin-like protease fibronectin type-III domain-containing protein</fullName>
    </recommendedName>
</protein>
<dbReference type="OrthoDB" id="206201at2759"/>
<keyword evidence="2" id="KW-0732">Signal</keyword>
<organism evidence="4 5">
    <name type="scientific">Kingdonia uniflora</name>
    <dbReference type="NCBI Taxonomy" id="39325"/>
    <lineage>
        <taxon>Eukaryota</taxon>
        <taxon>Viridiplantae</taxon>
        <taxon>Streptophyta</taxon>
        <taxon>Embryophyta</taxon>
        <taxon>Tracheophyta</taxon>
        <taxon>Spermatophyta</taxon>
        <taxon>Magnoliopsida</taxon>
        <taxon>Ranunculales</taxon>
        <taxon>Circaeasteraceae</taxon>
        <taxon>Kingdonia</taxon>
    </lineage>
</organism>
<sequence>MTTATTIDNSYSTITNQGIGLPATPLDLEAGDSTPNKAMDPELIYDLHFQDYVEFLCNLGYNNTQMSTVIRKSHWSCNNNPTELNYPSFIANFPSTTSFPVVKNFSRVVTNIGDENSVYKAVLEAPTGIRIKTVPDTLAFTARASSKDSY</sequence>
<dbReference type="Proteomes" id="UP000541444">
    <property type="component" value="Unassembled WGS sequence"/>
</dbReference>
<dbReference type="Gene3D" id="2.60.40.2310">
    <property type="match status" value="1"/>
</dbReference>
<dbReference type="InterPro" id="IPR041469">
    <property type="entry name" value="Subtilisin-like_FN3"/>
</dbReference>
<evidence type="ECO:0000256" key="1">
    <source>
        <dbReference type="ARBA" id="ARBA00011073"/>
    </source>
</evidence>
<dbReference type="GO" id="GO:0004252">
    <property type="term" value="F:serine-type endopeptidase activity"/>
    <property type="evidence" value="ECO:0007669"/>
    <property type="project" value="InterPro"/>
</dbReference>
<evidence type="ECO:0000259" key="3">
    <source>
        <dbReference type="Pfam" id="PF17766"/>
    </source>
</evidence>
<keyword evidence="5" id="KW-1185">Reference proteome</keyword>
<evidence type="ECO:0000256" key="2">
    <source>
        <dbReference type="ARBA" id="ARBA00022729"/>
    </source>
</evidence>
<gene>
    <name evidence="4" type="ORF">GIB67_016601</name>
</gene>
<reference evidence="4 5" key="1">
    <citation type="journal article" date="2020" name="IScience">
        <title>Genome Sequencing of the Endangered Kingdonia uniflora (Circaeasteraceae, Ranunculales) Reveals Potential Mechanisms of Evolutionary Specialization.</title>
        <authorList>
            <person name="Sun Y."/>
            <person name="Deng T."/>
            <person name="Zhang A."/>
            <person name="Moore M.J."/>
            <person name="Landis J.B."/>
            <person name="Lin N."/>
            <person name="Zhang H."/>
            <person name="Zhang X."/>
            <person name="Huang J."/>
            <person name="Zhang X."/>
            <person name="Sun H."/>
            <person name="Wang H."/>
        </authorList>
    </citation>
    <scope>NUCLEOTIDE SEQUENCE [LARGE SCALE GENOMIC DNA]</scope>
    <source>
        <strain evidence="4">TB1705</strain>
        <tissue evidence="4">Leaf</tissue>
    </source>
</reference>
<proteinExistence type="inferred from homology"/>
<evidence type="ECO:0000313" key="5">
    <source>
        <dbReference type="Proteomes" id="UP000541444"/>
    </source>
</evidence>
<accession>A0A7J7MZ18</accession>
<evidence type="ECO:0000313" key="4">
    <source>
        <dbReference type="EMBL" id="KAF6160165.1"/>
    </source>
</evidence>
<dbReference type="InterPro" id="IPR045051">
    <property type="entry name" value="SBT"/>
</dbReference>
<dbReference type="Pfam" id="PF17766">
    <property type="entry name" value="fn3_6"/>
    <property type="match status" value="1"/>
</dbReference>
<dbReference type="GO" id="GO:0006508">
    <property type="term" value="P:proteolysis"/>
    <property type="evidence" value="ECO:0007669"/>
    <property type="project" value="InterPro"/>
</dbReference>
<dbReference type="AlphaFoldDB" id="A0A7J7MZ18"/>
<dbReference type="PANTHER" id="PTHR10795">
    <property type="entry name" value="PROPROTEIN CONVERTASE SUBTILISIN/KEXIN"/>
    <property type="match status" value="1"/>
</dbReference>
<name>A0A7J7MZ18_9MAGN</name>
<comment type="similarity">
    <text evidence="1">Belongs to the peptidase S8 family.</text>
</comment>